<evidence type="ECO:0000256" key="2">
    <source>
        <dbReference type="ARBA" id="ARBA00022723"/>
    </source>
</evidence>
<dbReference type="CDD" id="cd11593">
    <property type="entry name" value="Agmatinase-like_2"/>
    <property type="match status" value="1"/>
</dbReference>
<comment type="caution">
    <text evidence="5">The sequence shown here is derived from an EMBL/GenBank/DDBJ whole genome shotgun (WGS) entry which is preliminary data.</text>
</comment>
<accession>A0ABS4K017</accession>
<evidence type="ECO:0000256" key="1">
    <source>
        <dbReference type="ARBA" id="ARBA00009227"/>
    </source>
</evidence>
<dbReference type="Proteomes" id="UP001519289">
    <property type="component" value="Unassembled WGS sequence"/>
</dbReference>
<evidence type="ECO:0000256" key="3">
    <source>
        <dbReference type="ARBA" id="ARBA00022801"/>
    </source>
</evidence>
<comment type="similarity">
    <text evidence="1">Belongs to the arginase family. Agmatinase subfamily.</text>
</comment>
<protein>
    <submittedName>
        <fullName evidence="5">Agmatinase</fullName>
        <ecNumber evidence="5">3.5.3.11</ecNumber>
    </submittedName>
</protein>
<organism evidence="5 6">
    <name type="scientific">Symbiobacterium terraclitae</name>
    <dbReference type="NCBI Taxonomy" id="557451"/>
    <lineage>
        <taxon>Bacteria</taxon>
        <taxon>Bacillati</taxon>
        <taxon>Bacillota</taxon>
        <taxon>Clostridia</taxon>
        <taxon>Eubacteriales</taxon>
        <taxon>Symbiobacteriaceae</taxon>
        <taxon>Symbiobacterium</taxon>
    </lineage>
</organism>
<evidence type="ECO:0000313" key="5">
    <source>
        <dbReference type="EMBL" id="MBP2020014.1"/>
    </source>
</evidence>
<dbReference type="PANTHER" id="PTHR11358:SF26">
    <property type="entry name" value="GUANIDINO ACID HYDROLASE, MITOCHONDRIAL"/>
    <property type="match status" value="1"/>
</dbReference>
<name>A0ABS4K017_9FIRM</name>
<dbReference type="GO" id="GO:0008783">
    <property type="term" value="F:agmatinase activity"/>
    <property type="evidence" value="ECO:0007669"/>
    <property type="project" value="UniProtKB-EC"/>
</dbReference>
<proteinExistence type="inferred from homology"/>
<dbReference type="PANTHER" id="PTHR11358">
    <property type="entry name" value="ARGINASE/AGMATINASE"/>
    <property type="match status" value="1"/>
</dbReference>
<reference evidence="5 6" key="1">
    <citation type="submission" date="2021-03" db="EMBL/GenBank/DDBJ databases">
        <title>Genomic Encyclopedia of Type Strains, Phase IV (KMG-IV): sequencing the most valuable type-strain genomes for metagenomic binning, comparative biology and taxonomic classification.</title>
        <authorList>
            <person name="Goeker M."/>
        </authorList>
    </citation>
    <scope>NUCLEOTIDE SEQUENCE [LARGE SCALE GENOMIC DNA]</scope>
    <source>
        <strain evidence="5 6">DSM 27138</strain>
    </source>
</reference>
<dbReference type="EC" id="3.5.3.11" evidence="5"/>
<dbReference type="InterPro" id="IPR023696">
    <property type="entry name" value="Ureohydrolase_dom_sf"/>
</dbReference>
<evidence type="ECO:0000256" key="4">
    <source>
        <dbReference type="RuleBase" id="RU003684"/>
    </source>
</evidence>
<keyword evidence="3 4" id="KW-0378">Hydrolase</keyword>
<dbReference type="InterPro" id="IPR005925">
    <property type="entry name" value="Agmatinase-rel"/>
</dbReference>
<dbReference type="InterPro" id="IPR020855">
    <property type="entry name" value="Ureohydrolase_Mn_BS"/>
</dbReference>
<dbReference type="PIRSF" id="PIRSF036979">
    <property type="entry name" value="Arginase"/>
    <property type="match status" value="1"/>
</dbReference>
<evidence type="ECO:0000313" key="6">
    <source>
        <dbReference type="Proteomes" id="UP001519289"/>
    </source>
</evidence>
<dbReference type="PROSITE" id="PS01053">
    <property type="entry name" value="ARGINASE_1"/>
    <property type="match status" value="1"/>
</dbReference>
<sequence>MGGRNFAGFPHIERLSDFMASSDDYAGARAVLWGIGQDFTTSYRPGTRFGPGRIREASYGIEEFSYHSRKSLTEKNFFDLGDVAVVFGDVQESLNRAEQVARRLFADGKLSLMMGGEHLVTLPVVKAAYEKYGDDLVLLQFDAHADLREEYLGNPLSHAAVMRRCLDFLPARNLYQFGIRSGTQEEYEFGMSRCHLFPHEVLEPLRRVIPTLGDRPVYVTIDIDVMDPAFAPGTGTPEPGGITSKEMIDALLAMEGLNVVGLDVVEVAPGLDHTDRTPVLAAKLLREAILAFG</sequence>
<dbReference type="EMBL" id="JAGGLG010000043">
    <property type="protein sequence ID" value="MBP2020014.1"/>
    <property type="molecule type" value="Genomic_DNA"/>
</dbReference>
<dbReference type="PROSITE" id="PS51409">
    <property type="entry name" value="ARGINASE_2"/>
    <property type="match status" value="1"/>
</dbReference>
<keyword evidence="2" id="KW-0479">Metal-binding</keyword>
<dbReference type="Pfam" id="PF00491">
    <property type="entry name" value="Arginase"/>
    <property type="match status" value="1"/>
</dbReference>
<dbReference type="Gene3D" id="3.40.800.10">
    <property type="entry name" value="Ureohydrolase domain"/>
    <property type="match status" value="1"/>
</dbReference>
<dbReference type="SUPFAM" id="SSF52768">
    <property type="entry name" value="Arginase/deacetylase"/>
    <property type="match status" value="1"/>
</dbReference>
<dbReference type="RefSeq" id="WP_209468115.1">
    <property type="nucleotide sequence ID" value="NZ_JAGGLG010000043.1"/>
</dbReference>
<dbReference type="NCBIfam" id="TIGR01230">
    <property type="entry name" value="agmatinase"/>
    <property type="match status" value="1"/>
</dbReference>
<keyword evidence="6" id="KW-1185">Reference proteome</keyword>
<gene>
    <name evidence="5" type="ORF">J2Z79_003461</name>
</gene>
<dbReference type="InterPro" id="IPR006035">
    <property type="entry name" value="Ureohydrolase"/>
</dbReference>